<evidence type="ECO:0008006" key="4">
    <source>
        <dbReference type="Google" id="ProtNLM"/>
    </source>
</evidence>
<dbReference type="PANTHER" id="PTHR48079">
    <property type="entry name" value="PROTEIN YEEZ"/>
    <property type="match status" value="1"/>
</dbReference>
<dbReference type="InterPro" id="IPR036291">
    <property type="entry name" value="NAD(P)-bd_dom_sf"/>
</dbReference>
<dbReference type="PANTHER" id="PTHR48079:SF6">
    <property type="entry name" value="NAD(P)-BINDING DOMAIN-CONTAINING PROTEIN-RELATED"/>
    <property type="match status" value="1"/>
</dbReference>
<dbReference type="Proteomes" id="UP001595756">
    <property type="component" value="Unassembled WGS sequence"/>
</dbReference>
<name>A0ABV8RXS2_9BURK</name>
<dbReference type="RefSeq" id="WP_376811596.1">
    <property type="nucleotide sequence ID" value="NZ_JBHSDY010000002.1"/>
</dbReference>
<dbReference type="InterPro" id="IPR051783">
    <property type="entry name" value="NAD(P)-dependent_oxidoreduct"/>
</dbReference>
<evidence type="ECO:0000256" key="1">
    <source>
        <dbReference type="SAM" id="MobiDB-lite"/>
    </source>
</evidence>
<reference evidence="3" key="1">
    <citation type="journal article" date="2019" name="Int. J. Syst. Evol. Microbiol.">
        <title>The Global Catalogue of Microorganisms (GCM) 10K type strain sequencing project: providing services to taxonomists for standard genome sequencing and annotation.</title>
        <authorList>
            <consortium name="The Broad Institute Genomics Platform"/>
            <consortium name="The Broad Institute Genome Sequencing Center for Infectious Disease"/>
            <person name="Wu L."/>
            <person name="Ma J."/>
        </authorList>
    </citation>
    <scope>NUCLEOTIDE SEQUENCE [LARGE SCALE GENOMIC DNA]</scope>
    <source>
        <strain evidence="3">CGMCC 1.19029</strain>
    </source>
</reference>
<dbReference type="SUPFAM" id="SSF51735">
    <property type="entry name" value="NAD(P)-binding Rossmann-fold domains"/>
    <property type="match status" value="1"/>
</dbReference>
<evidence type="ECO:0000313" key="3">
    <source>
        <dbReference type="Proteomes" id="UP001595756"/>
    </source>
</evidence>
<evidence type="ECO:0000313" key="2">
    <source>
        <dbReference type="EMBL" id="MFC4297031.1"/>
    </source>
</evidence>
<comment type="caution">
    <text evidence="2">The sequence shown here is derived from an EMBL/GenBank/DDBJ whole genome shotgun (WGS) entry which is preliminary data.</text>
</comment>
<organism evidence="2 3">
    <name type="scientific">Castellaniella hirudinis</name>
    <dbReference type="NCBI Taxonomy" id="1144617"/>
    <lineage>
        <taxon>Bacteria</taxon>
        <taxon>Pseudomonadati</taxon>
        <taxon>Pseudomonadota</taxon>
        <taxon>Betaproteobacteria</taxon>
        <taxon>Burkholderiales</taxon>
        <taxon>Alcaligenaceae</taxon>
        <taxon>Castellaniella</taxon>
    </lineage>
</organism>
<feature type="region of interest" description="Disordered" evidence="1">
    <location>
        <begin position="251"/>
        <end position="270"/>
    </location>
</feature>
<dbReference type="Gene3D" id="3.40.50.720">
    <property type="entry name" value="NAD(P)-binding Rossmann-like Domain"/>
    <property type="match status" value="1"/>
</dbReference>
<sequence>MNTNTLLLVGGDLCARTANVLDPDAWTCIGLRRRAMAAAPGARIRWLRADLADRAVLAGTLTATPITHLLYAPAPDARTPEAYARAYPLGLRALLDALPGLDRLQRCVLVDSTAVWGPDTAGIHPSRDSARADPPAGPWVDEDTPATPADFRGAAMLEAESLLHARLPGRGVALRLSGLYGPGRLRLIDGLRAGRIAAPDGPGHWANRIHVDDAARACAHLLSLDAPRSCYIGTDDRPMPTADLYDALARMAGGPSPAREPRPPEGKRLSNARLRASGWTPAWPDMLDGYAACLADERPGPEIH</sequence>
<accession>A0ABV8RXS2</accession>
<protein>
    <recommendedName>
        <fullName evidence="4">Nucleoside-diphosphate-sugar epimerase</fullName>
    </recommendedName>
</protein>
<gene>
    <name evidence="2" type="ORF">ACFO0J_03120</name>
</gene>
<proteinExistence type="predicted"/>
<feature type="compositionally biased region" description="Basic and acidic residues" evidence="1">
    <location>
        <begin position="259"/>
        <end position="268"/>
    </location>
</feature>
<keyword evidence="3" id="KW-1185">Reference proteome</keyword>
<dbReference type="EMBL" id="JBHSDY010000002">
    <property type="protein sequence ID" value="MFC4297031.1"/>
    <property type="molecule type" value="Genomic_DNA"/>
</dbReference>